<feature type="chain" id="PRO_5016067595" evidence="6">
    <location>
        <begin position="34"/>
        <end position="360"/>
    </location>
</feature>
<dbReference type="InterPro" id="IPR006128">
    <property type="entry name" value="Lipoprotein_PsaA-like"/>
</dbReference>
<dbReference type="PANTHER" id="PTHR42953:SF1">
    <property type="entry name" value="METAL-BINDING PROTEIN HI_0362-RELATED"/>
    <property type="match status" value="1"/>
</dbReference>
<sequence>MKNSSRRSKRIIAAAAASAVVAVPFLSGCNSDADNSNNESMDVVATTTQICDYAKEIAKDNVKLTCLLAPNASAHDHEMTPKQMNALSKAKLFMVNGVDLEHFLDSAVDASGFKGTMVVTSGILTANEVKDSSAAAKNDKDKPYTVDRGDQKVNVAPWPFAPEPGEQPEFEYDPHVWTSPKNAKVQVHNIGKALEKADPDHKDAYIQNTKDYEKKLDELDKWVNDSIVSVPESQRVLFTSHDAFGYFSRDYGVKFIGAALSDFNAQSDATAAHIKESAEEVKKSGAVALFAENSNNSKSVEAIAHAAGVKAIIGDDALYGDSLGPKGSNGETYIKSIEHNVSTLTDAWGGKSPELPSDLK</sequence>
<feature type="signal peptide" evidence="6">
    <location>
        <begin position="1"/>
        <end position="33"/>
    </location>
</feature>
<dbReference type="Gene3D" id="3.40.50.1980">
    <property type="entry name" value="Nitrogenase molybdenum iron protein domain"/>
    <property type="match status" value="2"/>
</dbReference>
<dbReference type="GO" id="GO:0030001">
    <property type="term" value="P:metal ion transport"/>
    <property type="evidence" value="ECO:0007669"/>
    <property type="project" value="InterPro"/>
</dbReference>
<keyword evidence="4 6" id="KW-0732">Signal</keyword>
<evidence type="ECO:0000256" key="4">
    <source>
        <dbReference type="ARBA" id="ARBA00022729"/>
    </source>
</evidence>
<name>A0A2W5IDA7_9ACTN</name>
<dbReference type="InterPro" id="IPR050492">
    <property type="entry name" value="Bact_metal-bind_prot9"/>
</dbReference>
<dbReference type="InterPro" id="IPR006127">
    <property type="entry name" value="ZnuA-like"/>
</dbReference>
<comment type="subcellular location">
    <subcellularLocation>
        <location evidence="1">Cell envelope</location>
    </subcellularLocation>
</comment>
<accession>A0A2W5IDA7</accession>
<dbReference type="PROSITE" id="PS51257">
    <property type="entry name" value="PROKAR_LIPOPROTEIN"/>
    <property type="match status" value="1"/>
</dbReference>
<reference evidence="7 8" key="1">
    <citation type="submission" date="2017-08" db="EMBL/GenBank/DDBJ databases">
        <title>Infants hospitalized years apart are colonized by the same room-sourced microbial strains.</title>
        <authorList>
            <person name="Brooks B."/>
            <person name="Olm M.R."/>
            <person name="Firek B.A."/>
            <person name="Baker R."/>
            <person name="Thomas B.C."/>
            <person name="Morowitz M.J."/>
            <person name="Banfield J.F."/>
        </authorList>
    </citation>
    <scope>NUCLEOTIDE SEQUENCE [LARGE SCALE GENOMIC DNA]</scope>
    <source>
        <strain evidence="7">S2_006_000_R1_57</strain>
    </source>
</reference>
<dbReference type="RefSeq" id="WP_290598529.1">
    <property type="nucleotide sequence ID" value="NZ_CAKZIO010000004.1"/>
</dbReference>
<evidence type="ECO:0000256" key="3">
    <source>
        <dbReference type="ARBA" id="ARBA00022723"/>
    </source>
</evidence>
<dbReference type="PANTHER" id="PTHR42953">
    <property type="entry name" value="HIGH-AFFINITY ZINC UPTAKE SYSTEM PROTEIN ZNUA-RELATED"/>
    <property type="match status" value="1"/>
</dbReference>
<evidence type="ECO:0000313" key="8">
    <source>
        <dbReference type="Proteomes" id="UP000248606"/>
    </source>
</evidence>
<dbReference type="Pfam" id="PF01297">
    <property type="entry name" value="ZnuA"/>
    <property type="match status" value="1"/>
</dbReference>
<dbReference type="GO" id="GO:0007155">
    <property type="term" value="P:cell adhesion"/>
    <property type="evidence" value="ECO:0007669"/>
    <property type="project" value="InterPro"/>
</dbReference>
<dbReference type="SUPFAM" id="SSF53807">
    <property type="entry name" value="Helical backbone' metal receptor"/>
    <property type="match status" value="1"/>
</dbReference>
<keyword evidence="3" id="KW-0479">Metal-binding</keyword>
<evidence type="ECO:0000256" key="5">
    <source>
        <dbReference type="RuleBase" id="RU003512"/>
    </source>
</evidence>
<dbReference type="AlphaFoldDB" id="A0A2W5IDA7"/>
<dbReference type="PRINTS" id="PR00690">
    <property type="entry name" value="ADHESNFAMILY"/>
</dbReference>
<proteinExistence type="inferred from homology"/>
<evidence type="ECO:0000313" key="7">
    <source>
        <dbReference type="EMBL" id="PZP89073.1"/>
    </source>
</evidence>
<dbReference type="EMBL" id="QFOZ01000004">
    <property type="protein sequence ID" value="PZP89073.1"/>
    <property type="molecule type" value="Genomic_DNA"/>
</dbReference>
<comment type="similarity">
    <text evidence="5">Belongs to the bacterial solute-binding protein 9 family.</text>
</comment>
<protein>
    <submittedName>
        <fullName evidence="7">Zinc ABC transporter substrate-binding protein</fullName>
    </submittedName>
</protein>
<evidence type="ECO:0000256" key="1">
    <source>
        <dbReference type="ARBA" id="ARBA00004196"/>
    </source>
</evidence>
<dbReference type="GO" id="GO:0030313">
    <property type="term" value="C:cell envelope"/>
    <property type="evidence" value="ECO:0007669"/>
    <property type="project" value="UniProtKB-SubCell"/>
</dbReference>
<organism evidence="7 8">
    <name type="scientific">Lawsonella clevelandensis</name>
    <dbReference type="NCBI Taxonomy" id="1528099"/>
    <lineage>
        <taxon>Bacteria</taxon>
        <taxon>Bacillati</taxon>
        <taxon>Actinomycetota</taxon>
        <taxon>Actinomycetes</taxon>
        <taxon>Mycobacteriales</taxon>
        <taxon>Lawsonellaceae</taxon>
        <taxon>Lawsonella</taxon>
    </lineage>
</organism>
<keyword evidence="2 5" id="KW-0813">Transport</keyword>
<evidence type="ECO:0000256" key="2">
    <source>
        <dbReference type="ARBA" id="ARBA00022448"/>
    </source>
</evidence>
<evidence type="ECO:0000256" key="6">
    <source>
        <dbReference type="SAM" id="SignalP"/>
    </source>
</evidence>
<comment type="caution">
    <text evidence="7">The sequence shown here is derived from an EMBL/GenBank/DDBJ whole genome shotgun (WGS) entry which is preliminary data.</text>
</comment>
<dbReference type="Proteomes" id="UP000248606">
    <property type="component" value="Unassembled WGS sequence"/>
</dbReference>
<gene>
    <name evidence="7" type="ORF">DI579_04015</name>
</gene>
<dbReference type="GO" id="GO:0046872">
    <property type="term" value="F:metal ion binding"/>
    <property type="evidence" value="ECO:0007669"/>
    <property type="project" value="UniProtKB-KW"/>
</dbReference>